<reference evidence="1" key="1">
    <citation type="submission" date="2021-06" db="EMBL/GenBank/DDBJ databases">
        <authorList>
            <person name="Kallberg Y."/>
            <person name="Tangrot J."/>
            <person name="Rosling A."/>
        </authorList>
    </citation>
    <scope>NUCLEOTIDE SEQUENCE</scope>
    <source>
        <strain evidence="1">MA461A</strain>
    </source>
</reference>
<gene>
    <name evidence="1" type="ORF">RPERSI_LOCUS12076</name>
</gene>
<sequence>KSKNKKLTGLSTNKNEPTRPSDEEVERLFLNMMRKLDLGSLSDKMLAMPVENKWKLVQTNMITETERKINSVNSKPVQNTVDDPNTPEYYLKKIMDGSITCKQLNSLSIFLRTLPIT</sequence>
<organism evidence="1 2">
    <name type="scientific">Racocetra persica</name>
    <dbReference type="NCBI Taxonomy" id="160502"/>
    <lineage>
        <taxon>Eukaryota</taxon>
        <taxon>Fungi</taxon>
        <taxon>Fungi incertae sedis</taxon>
        <taxon>Mucoromycota</taxon>
        <taxon>Glomeromycotina</taxon>
        <taxon>Glomeromycetes</taxon>
        <taxon>Diversisporales</taxon>
        <taxon>Gigasporaceae</taxon>
        <taxon>Racocetra</taxon>
    </lineage>
</organism>
<protein>
    <submittedName>
        <fullName evidence="1">32579_t:CDS:1</fullName>
    </submittedName>
</protein>
<proteinExistence type="predicted"/>
<dbReference type="Proteomes" id="UP000789920">
    <property type="component" value="Unassembled WGS sequence"/>
</dbReference>
<comment type="caution">
    <text evidence="1">The sequence shown here is derived from an EMBL/GenBank/DDBJ whole genome shotgun (WGS) entry which is preliminary data.</text>
</comment>
<feature type="non-terminal residue" evidence="1">
    <location>
        <position position="1"/>
    </location>
</feature>
<name>A0ACA9Q286_9GLOM</name>
<accession>A0ACA9Q286</accession>
<dbReference type="EMBL" id="CAJVQC010025504">
    <property type="protein sequence ID" value="CAG8730178.1"/>
    <property type="molecule type" value="Genomic_DNA"/>
</dbReference>
<evidence type="ECO:0000313" key="1">
    <source>
        <dbReference type="EMBL" id="CAG8730178.1"/>
    </source>
</evidence>
<keyword evidence="2" id="KW-1185">Reference proteome</keyword>
<evidence type="ECO:0000313" key="2">
    <source>
        <dbReference type="Proteomes" id="UP000789920"/>
    </source>
</evidence>